<gene>
    <name evidence="5" type="primary">gsto1</name>
</gene>
<dbReference type="AlphaFoldDB" id="J9Q3Y4"/>
<reference evidence="5" key="2">
    <citation type="journal article" date="2013" name="PLoS ONE">
        <title>Genomic Insights into the Glutathione S-Transferase Gene Family of Two Rice Planthoppers, Nilaparvata lugens (Stal) and Sogatella furcifera (Horvath) (Hemiptera: Delphacidae).</title>
        <authorList>
            <person name="Zhou W.W."/>
            <person name="Liang Q.M."/>
            <person name="Xu Y."/>
            <person name="Gurr G.M."/>
            <person name="Bao Y.Y."/>
            <person name="Zhou X.P."/>
            <person name="Zhang C.X."/>
            <person name="Cheng J."/>
            <person name="Zhu Z.R."/>
        </authorList>
    </citation>
    <scope>NUCLEOTIDE SEQUENCE</scope>
</reference>
<dbReference type="Pfam" id="PF13410">
    <property type="entry name" value="GST_C_2"/>
    <property type="match status" value="1"/>
</dbReference>
<dbReference type="PANTHER" id="PTHR43968">
    <property type="match status" value="1"/>
</dbReference>
<dbReference type="GO" id="GO:0004364">
    <property type="term" value="F:glutathione transferase activity"/>
    <property type="evidence" value="ECO:0007669"/>
    <property type="project" value="InterPro"/>
</dbReference>
<accession>J9Q3Y4</accession>
<dbReference type="Gene3D" id="3.40.30.10">
    <property type="entry name" value="Glutaredoxin"/>
    <property type="match status" value="1"/>
</dbReference>
<dbReference type="InterPro" id="IPR036282">
    <property type="entry name" value="Glutathione-S-Trfase_C_sf"/>
</dbReference>
<dbReference type="PRINTS" id="PR01625">
    <property type="entry name" value="GSTRNSFRASEO"/>
</dbReference>
<dbReference type="GO" id="GO:0045174">
    <property type="term" value="F:glutathione dehydrogenase (ascorbate) activity"/>
    <property type="evidence" value="ECO:0007669"/>
    <property type="project" value="TreeGrafter"/>
</dbReference>
<sequence length="239" mass="27596">MAAIEHLTVGSTDPPLVEGKLRLYSMRFCPYAARVHLVLNAKKIPYDPVFINLMQKPEWYTSKIPTGKVPALVVDGTDLYESLIIANYLDEKYPQNKLQSEDPLKKAKDAILIESFGKVNSVMYKMYFNDIDSETFNQFLDTLDEFEKELSSRGTPFFGGNAVKMVDYMIWPFFERMSVFPLPDRPQFKIPEARFPCLTKWMSAMVEDEAVKQHYLRPDQHAHHLNMRKAGTPDYVIIA</sequence>
<dbReference type="PROSITE" id="PS50405">
    <property type="entry name" value="GST_CTER"/>
    <property type="match status" value="1"/>
</dbReference>
<dbReference type="GO" id="GO:0005737">
    <property type="term" value="C:cytoplasm"/>
    <property type="evidence" value="ECO:0007669"/>
    <property type="project" value="InterPro"/>
</dbReference>
<feature type="domain" description="GST N-terminal" evidence="3">
    <location>
        <begin position="19"/>
        <end position="97"/>
    </location>
</feature>
<dbReference type="InterPro" id="IPR040079">
    <property type="entry name" value="Glutathione_S-Trfase"/>
</dbReference>
<dbReference type="InterPro" id="IPR010987">
    <property type="entry name" value="Glutathione-S-Trfase_C-like"/>
</dbReference>
<comment type="similarity">
    <text evidence="1">Belongs to the GST superfamily. Omega family.</text>
</comment>
<dbReference type="SUPFAM" id="SSF47616">
    <property type="entry name" value="GST C-terminal domain-like"/>
    <property type="match status" value="1"/>
</dbReference>
<evidence type="ECO:0000256" key="2">
    <source>
        <dbReference type="ARBA" id="ARBA00023002"/>
    </source>
</evidence>
<dbReference type="EMBL" id="LC430993">
    <property type="protein sequence ID" value="BBG75019.1"/>
    <property type="molecule type" value="mRNA"/>
</dbReference>
<protein>
    <submittedName>
        <fullName evidence="5">Glutathione s-transferase O1</fullName>
    </submittedName>
    <submittedName>
        <fullName evidence="6">Omega-class glutathione S-transferase</fullName>
    </submittedName>
</protein>
<dbReference type="PROSITE" id="PS51354">
    <property type="entry name" value="GLUTAREDOXIN_2"/>
    <property type="match status" value="1"/>
</dbReference>
<evidence type="ECO:0000259" key="4">
    <source>
        <dbReference type="PROSITE" id="PS50405"/>
    </source>
</evidence>
<dbReference type="Pfam" id="PF13417">
    <property type="entry name" value="GST_N_3"/>
    <property type="match status" value="1"/>
</dbReference>
<proteinExistence type="evidence at transcript level"/>
<dbReference type="SUPFAM" id="SSF52833">
    <property type="entry name" value="Thioredoxin-like"/>
    <property type="match status" value="1"/>
</dbReference>
<dbReference type="Gene3D" id="1.20.1050.10">
    <property type="match status" value="1"/>
</dbReference>
<dbReference type="EMBL" id="JQ917471">
    <property type="protein sequence ID" value="AFJ75806.1"/>
    <property type="molecule type" value="mRNA"/>
</dbReference>
<reference evidence="5" key="1">
    <citation type="submission" date="2012-04" db="EMBL/GenBank/DDBJ databases">
        <authorList>
            <person name="Zhou W.-W."/>
            <person name="Liang Q.-M."/>
            <person name="Zhu Z.-R."/>
        </authorList>
    </citation>
    <scope>NUCLEOTIDE SEQUENCE</scope>
</reference>
<dbReference type="GO" id="GO:0006749">
    <property type="term" value="P:glutathione metabolic process"/>
    <property type="evidence" value="ECO:0007669"/>
    <property type="project" value="TreeGrafter"/>
</dbReference>
<evidence type="ECO:0000313" key="5">
    <source>
        <dbReference type="EMBL" id="AFJ75806.1"/>
    </source>
</evidence>
<dbReference type="OrthoDB" id="4951845at2759"/>
<dbReference type="InterPro" id="IPR050983">
    <property type="entry name" value="GST_Omega/HSP26"/>
</dbReference>
<keyword evidence="2" id="KW-0560">Oxidoreductase</keyword>
<dbReference type="PROSITE" id="PS50404">
    <property type="entry name" value="GST_NTER"/>
    <property type="match status" value="1"/>
</dbReference>
<dbReference type="SFLD" id="SFLDG00358">
    <property type="entry name" value="Main_(cytGST)"/>
    <property type="match status" value="1"/>
</dbReference>
<dbReference type="InterPro" id="IPR005442">
    <property type="entry name" value="GST_omega"/>
</dbReference>
<keyword evidence="5" id="KW-0808">Transferase</keyword>
<dbReference type="PANTHER" id="PTHR43968:SF6">
    <property type="entry name" value="GLUTATHIONE S-TRANSFERASE OMEGA"/>
    <property type="match status" value="1"/>
</dbReference>
<evidence type="ECO:0000259" key="3">
    <source>
        <dbReference type="PROSITE" id="PS50404"/>
    </source>
</evidence>
<dbReference type="SFLD" id="SFLDS00019">
    <property type="entry name" value="Glutathione_Transferase_(cytos"/>
    <property type="match status" value="1"/>
</dbReference>
<reference evidence="6" key="3">
    <citation type="submission" date="2018-10" db="EMBL/GenBank/DDBJ databases">
        <title>Biochemical properties of an omega-class glutathione S-transferase of the brownplanthopper, Nilaparvate lugens.</title>
        <authorList>
            <person name="Yamamoto K."/>
            <person name="Saruta F."/>
        </authorList>
    </citation>
    <scope>NUCLEOTIDE SEQUENCE</scope>
</reference>
<dbReference type="FunFam" id="1.20.1050.10:FF:000009">
    <property type="entry name" value="Glutathione S-transferase omega-1"/>
    <property type="match status" value="1"/>
</dbReference>
<dbReference type="InterPro" id="IPR036249">
    <property type="entry name" value="Thioredoxin-like_sf"/>
</dbReference>
<name>J9Q3Y4_NILLU</name>
<organism evidence="5">
    <name type="scientific">Nilaparvata lugens</name>
    <name type="common">Brown planthopper</name>
    <dbReference type="NCBI Taxonomy" id="108931"/>
    <lineage>
        <taxon>Eukaryota</taxon>
        <taxon>Metazoa</taxon>
        <taxon>Ecdysozoa</taxon>
        <taxon>Arthropoda</taxon>
        <taxon>Hexapoda</taxon>
        <taxon>Insecta</taxon>
        <taxon>Pterygota</taxon>
        <taxon>Neoptera</taxon>
        <taxon>Paraneoptera</taxon>
        <taxon>Hemiptera</taxon>
        <taxon>Auchenorrhyncha</taxon>
        <taxon>Fulgoroidea</taxon>
        <taxon>Delphacidae</taxon>
        <taxon>Delphacinae</taxon>
        <taxon>Nilaparvata</taxon>
    </lineage>
</organism>
<evidence type="ECO:0000256" key="1">
    <source>
        <dbReference type="ARBA" id="ARBA00011067"/>
    </source>
</evidence>
<dbReference type="InterPro" id="IPR004045">
    <property type="entry name" value="Glutathione_S-Trfase_N"/>
</dbReference>
<evidence type="ECO:0000313" key="6">
    <source>
        <dbReference type="EMBL" id="BBG75019.1"/>
    </source>
</evidence>
<dbReference type="FunFam" id="3.40.30.10:FF:000123">
    <property type="entry name" value="Glutathione transferase o1"/>
    <property type="match status" value="1"/>
</dbReference>
<feature type="domain" description="GST C-terminal" evidence="4">
    <location>
        <begin position="102"/>
        <end position="222"/>
    </location>
</feature>